<gene>
    <name evidence="2" type="ORF">FJQ89_05875</name>
</gene>
<feature type="region of interest" description="Disordered" evidence="1">
    <location>
        <begin position="1"/>
        <end position="23"/>
    </location>
</feature>
<reference evidence="2 3" key="1">
    <citation type="submission" date="2019-06" db="EMBL/GenBank/DDBJ databases">
        <title>Complete genome sequence of Janthinobacterium sp. SNU WT3 isolated from diseased rainbow trout.</title>
        <authorList>
            <person name="Oh W.T."/>
            <person name="Park S.C."/>
        </authorList>
    </citation>
    <scope>NUCLEOTIDE SEQUENCE [LARGE SCALE GENOMIC DNA]</scope>
    <source>
        <strain evidence="2 3">SNU WT3</strain>
    </source>
</reference>
<keyword evidence="3" id="KW-1185">Reference proteome</keyword>
<evidence type="ECO:0000313" key="3">
    <source>
        <dbReference type="Proteomes" id="UP000316665"/>
    </source>
</evidence>
<dbReference type="EMBL" id="CP041185">
    <property type="protein sequence ID" value="QDG70001.1"/>
    <property type="molecule type" value="Genomic_DNA"/>
</dbReference>
<evidence type="ECO:0000313" key="2">
    <source>
        <dbReference type="EMBL" id="QDG70001.1"/>
    </source>
</evidence>
<dbReference type="RefSeq" id="WP_141169443.1">
    <property type="nucleotide sequence ID" value="NZ_CP041185.1"/>
</dbReference>
<dbReference type="Proteomes" id="UP000316665">
    <property type="component" value="Chromosome"/>
</dbReference>
<proteinExistence type="predicted"/>
<name>A0A4Y6RAI9_9BURK</name>
<protein>
    <submittedName>
        <fullName evidence="2">Uncharacterized protein</fullName>
    </submittedName>
</protein>
<evidence type="ECO:0000256" key="1">
    <source>
        <dbReference type="SAM" id="MobiDB-lite"/>
    </source>
</evidence>
<organism evidence="2 3">
    <name type="scientific">Janthinobacterium tructae</name>
    <dbReference type="NCBI Taxonomy" id="2590869"/>
    <lineage>
        <taxon>Bacteria</taxon>
        <taxon>Pseudomonadati</taxon>
        <taxon>Pseudomonadota</taxon>
        <taxon>Betaproteobacteria</taxon>
        <taxon>Burkholderiales</taxon>
        <taxon>Oxalobacteraceae</taxon>
        <taxon>Janthinobacterium</taxon>
    </lineage>
</organism>
<sequence>MSLMSASRSTSHTHAATAIANEPTSALQVHPGRIRRRICVEGWSAILMSGAAFAQDAMHKDAMGK</sequence>
<dbReference type="AlphaFoldDB" id="A0A4Y6RAI9"/>
<accession>A0A4Y6RAI9</accession>
<dbReference type="KEGG" id="jas:FJQ89_05875"/>
<feature type="compositionally biased region" description="Low complexity" evidence="1">
    <location>
        <begin position="1"/>
        <end position="18"/>
    </location>
</feature>